<protein>
    <submittedName>
        <fullName evidence="3">CubicO group peptidase, beta-lactamase class C family</fullName>
    </submittedName>
</protein>
<dbReference type="InterPro" id="IPR012338">
    <property type="entry name" value="Beta-lactam/transpept-like"/>
</dbReference>
<evidence type="ECO:0000313" key="4">
    <source>
        <dbReference type="Proteomes" id="UP000198569"/>
    </source>
</evidence>
<dbReference type="InterPro" id="IPR001466">
    <property type="entry name" value="Beta-lactam-related"/>
</dbReference>
<sequence length="601" mass="66569">MKKVAVVLIAFALGFNSFAQSTSDKVLKKNINELIESYTHYNRFIGNVLISKDNKIIYQKSFGYADFEENRKNNAKSIFGIASLSKSLTAVGIMKLVENGELTLETPISSYFPDFMPEFSNRITIQHLLNNSSGIQANIGRTDDSGNGLMPTGKAITFDKLLEEFKDSKLNFEPGSGYEYNNFGYVLLAHIIEKVSGQSYAEFMGQSVFKLANMKNTASASFKFVDQKTQPYLGLGMNKIERLNDHLDPSWLTGAADINSTTIDLYNFMQALDNGIVLKPASVSELYSRTKDMGVNGMLSGLGWVIDHKEGEKWIYNNGLLPGYASVMGSLPEKNIKIIILSNATSVNPIADDFQGKNSFVEGEITDKIISILLDKKVEFLPSPIKPKSSVTANSTKTYQLDSEHSLVLTKNGNSYSLDATGIAPWSVFTYAFSRNAKENNGASETALFFANAMSSQNFEGLVNYGNDQMQGFLGTEEGLAQLKGMWSNFLEHAGKFISYNIYKIEGDEVKNVHIRFHFESVDVGFVLSINPSNKIQGMFMDDDVKTSHINSVKLVPISENEFFINGHQNGGMQDLKIKLTDTDLILTDGSINFKAEVINP</sequence>
<dbReference type="OrthoDB" id="9793489at2"/>
<dbReference type="RefSeq" id="WP_091434283.1">
    <property type="nucleotide sequence ID" value="NZ_FNMV01000014.1"/>
</dbReference>
<accession>A0A1H3E4S9</accession>
<reference evidence="4" key="1">
    <citation type="submission" date="2016-10" db="EMBL/GenBank/DDBJ databases">
        <authorList>
            <person name="Varghese N."/>
            <person name="Submissions S."/>
        </authorList>
    </citation>
    <scope>NUCLEOTIDE SEQUENCE [LARGE SCALE GENOMIC DNA]</scope>
    <source>
        <strain evidence="4">DSM 15718</strain>
    </source>
</reference>
<dbReference type="Gene3D" id="3.10.450.590">
    <property type="match status" value="1"/>
</dbReference>
<dbReference type="Pfam" id="PF00144">
    <property type="entry name" value="Beta-lactamase"/>
    <property type="match status" value="1"/>
</dbReference>
<dbReference type="InterPro" id="IPR050491">
    <property type="entry name" value="AmpC-like"/>
</dbReference>
<dbReference type="SUPFAM" id="SSF56601">
    <property type="entry name" value="beta-lactamase/transpeptidase-like"/>
    <property type="match status" value="1"/>
</dbReference>
<dbReference type="Gene3D" id="3.40.710.10">
    <property type="entry name" value="DD-peptidase/beta-lactamase superfamily"/>
    <property type="match status" value="1"/>
</dbReference>
<dbReference type="EMBL" id="FNMV01000014">
    <property type="protein sequence ID" value="SDX73686.1"/>
    <property type="molecule type" value="Genomic_DNA"/>
</dbReference>
<feature type="signal peptide" evidence="1">
    <location>
        <begin position="1"/>
        <end position="19"/>
    </location>
</feature>
<name>A0A1H3E4S9_9FLAO</name>
<dbReference type="AlphaFoldDB" id="A0A1H3E4S9"/>
<dbReference type="STRING" id="229203.SAMN05444338_11442"/>
<dbReference type="Proteomes" id="UP000198569">
    <property type="component" value="Unassembled WGS sequence"/>
</dbReference>
<dbReference type="PANTHER" id="PTHR46825:SF9">
    <property type="entry name" value="BETA-LACTAMASE-RELATED DOMAIN-CONTAINING PROTEIN"/>
    <property type="match status" value="1"/>
</dbReference>
<evidence type="ECO:0000256" key="1">
    <source>
        <dbReference type="SAM" id="SignalP"/>
    </source>
</evidence>
<evidence type="ECO:0000313" key="3">
    <source>
        <dbReference type="EMBL" id="SDX73686.1"/>
    </source>
</evidence>
<feature type="chain" id="PRO_5011638900" evidence="1">
    <location>
        <begin position="20"/>
        <end position="601"/>
    </location>
</feature>
<keyword evidence="1" id="KW-0732">Signal</keyword>
<feature type="domain" description="Beta-lactamase-related" evidence="2">
    <location>
        <begin position="46"/>
        <end position="348"/>
    </location>
</feature>
<gene>
    <name evidence="3" type="ORF">SAMN05444338_11442</name>
</gene>
<organism evidence="3 4">
    <name type="scientific">Flavobacterium degerlachei</name>
    <dbReference type="NCBI Taxonomy" id="229203"/>
    <lineage>
        <taxon>Bacteria</taxon>
        <taxon>Pseudomonadati</taxon>
        <taxon>Bacteroidota</taxon>
        <taxon>Flavobacteriia</taxon>
        <taxon>Flavobacteriales</taxon>
        <taxon>Flavobacteriaceae</taxon>
        <taxon>Flavobacterium</taxon>
    </lineage>
</organism>
<dbReference type="PANTHER" id="PTHR46825">
    <property type="entry name" value="D-ALANYL-D-ALANINE-CARBOXYPEPTIDASE/ENDOPEPTIDASE AMPH"/>
    <property type="match status" value="1"/>
</dbReference>
<proteinExistence type="predicted"/>
<evidence type="ECO:0000259" key="2">
    <source>
        <dbReference type="Pfam" id="PF00144"/>
    </source>
</evidence>
<keyword evidence="4" id="KW-1185">Reference proteome</keyword>